<dbReference type="Proteomes" id="UP000297245">
    <property type="component" value="Unassembled WGS sequence"/>
</dbReference>
<dbReference type="EMBL" id="ML179284">
    <property type="protein sequence ID" value="THU92246.1"/>
    <property type="molecule type" value="Genomic_DNA"/>
</dbReference>
<sequence>MYHYVPIYPILSYLACAFLYCSLYQTNIFLFSLDPISAFLSRVLHTTARHYIPLYQHHFLARKLYPQTFSLCRYCCYCFLNHSLRLRLTYLLAYLLTALLLLLTKVSTRIRDWVSSCIFSLISNRSPPFLFVLSPSSFYPTLFNYLEPFPFDCV</sequence>
<protein>
    <submittedName>
        <fullName evidence="2">Uncharacterized protein</fullName>
    </submittedName>
</protein>
<organism evidence="2 3">
    <name type="scientific">Dendrothele bispora (strain CBS 962.96)</name>
    <dbReference type="NCBI Taxonomy" id="1314807"/>
    <lineage>
        <taxon>Eukaryota</taxon>
        <taxon>Fungi</taxon>
        <taxon>Dikarya</taxon>
        <taxon>Basidiomycota</taxon>
        <taxon>Agaricomycotina</taxon>
        <taxon>Agaricomycetes</taxon>
        <taxon>Agaricomycetidae</taxon>
        <taxon>Agaricales</taxon>
        <taxon>Agaricales incertae sedis</taxon>
        <taxon>Dendrothele</taxon>
    </lineage>
</organism>
<keyword evidence="3" id="KW-1185">Reference proteome</keyword>
<evidence type="ECO:0000256" key="1">
    <source>
        <dbReference type="SAM" id="Phobius"/>
    </source>
</evidence>
<evidence type="ECO:0000313" key="2">
    <source>
        <dbReference type="EMBL" id="THU92246.1"/>
    </source>
</evidence>
<gene>
    <name evidence="2" type="ORF">K435DRAFT_212846</name>
</gene>
<keyword evidence="1" id="KW-0472">Membrane</keyword>
<keyword evidence="1" id="KW-1133">Transmembrane helix</keyword>
<keyword evidence="1" id="KW-0812">Transmembrane</keyword>
<reference evidence="2 3" key="1">
    <citation type="journal article" date="2019" name="Nat. Ecol. Evol.">
        <title>Megaphylogeny resolves global patterns of mushroom evolution.</title>
        <authorList>
            <person name="Varga T."/>
            <person name="Krizsan K."/>
            <person name="Foldi C."/>
            <person name="Dima B."/>
            <person name="Sanchez-Garcia M."/>
            <person name="Sanchez-Ramirez S."/>
            <person name="Szollosi G.J."/>
            <person name="Szarkandi J.G."/>
            <person name="Papp V."/>
            <person name="Albert L."/>
            <person name="Andreopoulos W."/>
            <person name="Angelini C."/>
            <person name="Antonin V."/>
            <person name="Barry K.W."/>
            <person name="Bougher N.L."/>
            <person name="Buchanan P."/>
            <person name="Buyck B."/>
            <person name="Bense V."/>
            <person name="Catcheside P."/>
            <person name="Chovatia M."/>
            <person name="Cooper J."/>
            <person name="Damon W."/>
            <person name="Desjardin D."/>
            <person name="Finy P."/>
            <person name="Geml J."/>
            <person name="Haridas S."/>
            <person name="Hughes K."/>
            <person name="Justo A."/>
            <person name="Karasinski D."/>
            <person name="Kautmanova I."/>
            <person name="Kiss B."/>
            <person name="Kocsube S."/>
            <person name="Kotiranta H."/>
            <person name="LaButti K.M."/>
            <person name="Lechner B.E."/>
            <person name="Liimatainen K."/>
            <person name="Lipzen A."/>
            <person name="Lukacs Z."/>
            <person name="Mihaltcheva S."/>
            <person name="Morgado L.N."/>
            <person name="Niskanen T."/>
            <person name="Noordeloos M.E."/>
            <person name="Ohm R.A."/>
            <person name="Ortiz-Santana B."/>
            <person name="Ovrebo C."/>
            <person name="Racz N."/>
            <person name="Riley R."/>
            <person name="Savchenko A."/>
            <person name="Shiryaev A."/>
            <person name="Soop K."/>
            <person name="Spirin V."/>
            <person name="Szebenyi C."/>
            <person name="Tomsovsky M."/>
            <person name="Tulloss R.E."/>
            <person name="Uehling J."/>
            <person name="Grigoriev I.V."/>
            <person name="Vagvolgyi C."/>
            <person name="Papp T."/>
            <person name="Martin F.M."/>
            <person name="Miettinen O."/>
            <person name="Hibbett D.S."/>
            <person name="Nagy L.G."/>
        </authorList>
    </citation>
    <scope>NUCLEOTIDE SEQUENCE [LARGE SCALE GENOMIC DNA]</scope>
    <source>
        <strain evidence="2 3">CBS 962.96</strain>
    </source>
</reference>
<proteinExistence type="predicted"/>
<evidence type="ECO:0000313" key="3">
    <source>
        <dbReference type="Proteomes" id="UP000297245"/>
    </source>
</evidence>
<name>A0A4S8LS00_DENBC</name>
<feature type="transmembrane region" description="Helical" evidence="1">
    <location>
        <begin position="7"/>
        <end position="25"/>
    </location>
</feature>
<dbReference type="AlphaFoldDB" id="A0A4S8LS00"/>
<feature type="transmembrane region" description="Helical" evidence="1">
    <location>
        <begin position="88"/>
        <end position="106"/>
    </location>
</feature>
<accession>A0A4S8LS00</accession>